<evidence type="ECO:0000313" key="4">
    <source>
        <dbReference type="Proteomes" id="UP001430804"/>
    </source>
</evidence>
<dbReference type="PANTHER" id="PTHR30466">
    <property type="entry name" value="FLAVIN REDUCTASE"/>
    <property type="match status" value="1"/>
</dbReference>
<evidence type="ECO:0000259" key="2">
    <source>
        <dbReference type="SMART" id="SM00903"/>
    </source>
</evidence>
<dbReference type="InterPro" id="IPR050268">
    <property type="entry name" value="NADH-dep_flavin_reductase"/>
</dbReference>
<accession>A0ABS6WIR4</accession>
<evidence type="ECO:0000313" key="3">
    <source>
        <dbReference type="EMBL" id="MBW3095826.1"/>
    </source>
</evidence>
<protein>
    <submittedName>
        <fullName evidence="3">Flavin reductase</fullName>
    </submittedName>
</protein>
<evidence type="ECO:0000256" key="1">
    <source>
        <dbReference type="ARBA" id="ARBA00023002"/>
    </source>
</evidence>
<sequence>MTSSFDPRALRDAFGAFITGVTIVTAYGPDGQPLGFTANSFSSVSLDPPLLLICLAKTSSNFEAITTASGFAVNILAETQQALSNTFARRVPDRFADVAWQDGPNGSPIFPEAAAWFDCERHQCVDAGDHVILIGRVAAFENNGHNGLGYARGSYFTPALATEAIAAAASATTGKDATRIAAIVERDGAILLVERGNSVWGLPGCAAAGGDPVGALSRQITEDTGLNVEIGFLFSVYEERPRGCQHIVYRAHALPGTPKSGAFHTLADLPFDQLDTPQTADMLRRFRAESALGQFAIYFGNETAGRVHRLSKEA</sequence>
<comment type="caution">
    <text evidence="3">The sequence shown here is derived from an EMBL/GenBank/DDBJ whole genome shotgun (WGS) entry which is preliminary data.</text>
</comment>
<proteinExistence type="predicted"/>
<keyword evidence="1" id="KW-0560">Oxidoreductase</keyword>
<gene>
    <name evidence="3" type="ORF">KY465_00880</name>
</gene>
<dbReference type="SMART" id="SM00903">
    <property type="entry name" value="Flavin_Reduct"/>
    <property type="match status" value="1"/>
</dbReference>
<organism evidence="3 4">
    <name type="scientific">Pseudohoeflea coraliihabitans</name>
    <dbReference type="NCBI Taxonomy" id="2860393"/>
    <lineage>
        <taxon>Bacteria</taxon>
        <taxon>Pseudomonadati</taxon>
        <taxon>Pseudomonadota</taxon>
        <taxon>Alphaproteobacteria</taxon>
        <taxon>Hyphomicrobiales</taxon>
        <taxon>Rhizobiaceae</taxon>
        <taxon>Pseudohoeflea</taxon>
    </lineage>
</organism>
<dbReference type="Proteomes" id="UP001430804">
    <property type="component" value="Unassembled WGS sequence"/>
</dbReference>
<feature type="domain" description="Flavin reductase like" evidence="2">
    <location>
        <begin position="14"/>
        <end position="157"/>
    </location>
</feature>
<dbReference type="RefSeq" id="WP_219157474.1">
    <property type="nucleotide sequence ID" value="NZ_JAHWQX010000001.1"/>
</dbReference>
<dbReference type="PANTHER" id="PTHR30466:SF11">
    <property type="entry name" value="FLAVIN-DEPENDENT MONOOXYGENASE, REDUCTASE SUBUNIT HSAB"/>
    <property type="match status" value="1"/>
</dbReference>
<keyword evidence="4" id="KW-1185">Reference proteome</keyword>
<dbReference type="Pfam" id="PF01613">
    <property type="entry name" value="Flavin_Reduct"/>
    <property type="match status" value="1"/>
</dbReference>
<reference evidence="3" key="1">
    <citation type="submission" date="2021-07" db="EMBL/GenBank/DDBJ databases">
        <title>Pseudohoeflea marina sp. nov. a polyhydroxyalcanoate-producing bacterium.</title>
        <authorList>
            <person name="Zheng W."/>
            <person name="Yu S."/>
            <person name="Huang Y."/>
        </authorList>
    </citation>
    <scope>NUCLEOTIDE SEQUENCE</scope>
    <source>
        <strain evidence="3">DP4N28-3</strain>
    </source>
</reference>
<dbReference type="InterPro" id="IPR002563">
    <property type="entry name" value="Flavin_Rdtase-like_dom"/>
</dbReference>
<name>A0ABS6WIR4_9HYPH</name>
<dbReference type="EMBL" id="JAHWQX010000001">
    <property type="protein sequence ID" value="MBW3095826.1"/>
    <property type="molecule type" value="Genomic_DNA"/>
</dbReference>